<dbReference type="Pfam" id="PF13840">
    <property type="entry name" value="ACT_7"/>
    <property type="match status" value="1"/>
</dbReference>
<dbReference type="AlphaFoldDB" id="A0A563VMQ9"/>
<dbReference type="PANTHER" id="PTHR39199">
    <property type="entry name" value="BLR5128 PROTEIN"/>
    <property type="match status" value="1"/>
</dbReference>
<feature type="domain" description="DUF2241" evidence="1">
    <location>
        <begin position="19"/>
        <end position="87"/>
    </location>
</feature>
<proteinExistence type="predicted"/>
<protein>
    <submittedName>
        <fullName evidence="3">Uncharacterized protein</fullName>
    </submittedName>
</protein>
<keyword evidence="4" id="KW-1185">Reference proteome</keyword>
<name>A0A563VMQ9_9CYAN</name>
<gene>
    <name evidence="3" type="ORF">H1P_1600003</name>
</gene>
<dbReference type="SUPFAM" id="SSF55021">
    <property type="entry name" value="ACT-like"/>
    <property type="match status" value="2"/>
</dbReference>
<dbReference type="PANTHER" id="PTHR39199:SF1">
    <property type="entry name" value="BLR5128 PROTEIN"/>
    <property type="match status" value="1"/>
</dbReference>
<dbReference type="Pfam" id="PF10000">
    <property type="entry name" value="ACT_3"/>
    <property type="match status" value="1"/>
</dbReference>
<accession>A0A563VMQ9</accession>
<evidence type="ECO:0000313" key="3">
    <source>
        <dbReference type="EMBL" id="VEP12708.1"/>
    </source>
</evidence>
<sequence>MRSVELQSKYYPKLHILMSGETNLSTLLKSMQPILHPGEYVFCSIDPQDSRYSSLDPICLFREDEGLTLILKREQADKVALSYTAVFSMITLSIHSSLEAVGFLAAITHKLAQHDISVNAISAYYHDHLFVPTSRGKETMMLLQEFSA</sequence>
<evidence type="ECO:0000313" key="4">
    <source>
        <dbReference type="Proteomes" id="UP000320055"/>
    </source>
</evidence>
<feature type="domain" description="CASTOR ACT" evidence="2">
    <location>
        <begin position="89"/>
        <end position="137"/>
    </location>
</feature>
<dbReference type="Gene3D" id="3.30.2130.10">
    <property type="entry name" value="VC0802-like"/>
    <property type="match status" value="1"/>
</dbReference>
<evidence type="ECO:0000259" key="2">
    <source>
        <dbReference type="Pfam" id="PF13840"/>
    </source>
</evidence>
<organism evidence="3 4">
    <name type="scientific">Hyella patelloides LEGE 07179</name>
    <dbReference type="NCBI Taxonomy" id="945734"/>
    <lineage>
        <taxon>Bacteria</taxon>
        <taxon>Bacillati</taxon>
        <taxon>Cyanobacteriota</taxon>
        <taxon>Cyanophyceae</taxon>
        <taxon>Pleurocapsales</taxon>
        <taxon>Hyellaceae</taxon>
        <taxon>Hyella</taxon>
    </lineage>
</organism>
<dbReference type="EMBL" id="CAACVJ010000069">
    <property type="protein sequence ID" value="VEP12708.1"/>
    <property type="molecule type" value="Genomic_DNA"/>
</dbReference>
<dbReference type="InterPro" id="IPR027795">
    <property type="entry name" value="CASTOR_ACT_dom"/>
</dbReference>
<dbReference type="InterPro" id="IPR018717">
    <property type="entry name" value="DUF2241"/>
</dbReference>
<dbReference type="InterPro" id="IPR045865">
    <property type="entry name" value="ACT-like_dom_sf"/>
</dbReference>
<reference evidence="3 4" key="1">
    <citation type="submission" date="2019-01" db="EMBL/GenBank/DDBJ databases">
        <authorList>
            <person name="Brito A."/>
        </authorList>
    </citation>
    <scope>NUCLEOTIDE SEQUENCE [LARGE SCALE GENOMIC DNA]</scope>
    <source>
        <strain evidence="3">1</strain>
    </source>
</reference>
<evidence type="ECO:0000259" key="1">
    <source>
        <dbReference type="Pfam" id="PF10000"/>
    </source>
</evidence>
<dbReference type="CDD" id="cd06462">
    <property type="entry name" value="Peptidase_S24_S26"/>
    <property type="match status" value="1"/>
</dbReference>
<dbReference type="Proteomes" id="UP000320055">
    <property type="component" value="Unassembled WGS sequence"/>
</dbReference>